<feature type="transmembrane region" description="Helical" evidence="1">
    <location>
        <begin position="79"/>
        <end position="98"/>
    </location>
</feature>
<dbReference type="STRING" id="867902.Ornrh_1377"/>
<dbReference type="Proteomes" id="UP000006051">
    <property type="component" value="Chromosome"/>
</dbReference>
<dbReference type="RefSeq" id="WP_014791115.1">
    <property type="nucleotide sequence ID" value="NC_018016.1"/>
</dbReference>
<evidence type="ECO:0000256" key="1">
    <source>
        <dbReference type="SAM" id="Phobius"/>
    </source>
</evidence>
<protein>
    <submittedName>
        <fullName evidence="2">Uncharacterized protein</fullName>
    </submittedName>
</protein>
<dbReference type="HOGENOM" id="CLU_1904629_0_0_10"/>
<feature type="transmembrane region" description="Helical" evidence="1">
    <location>
        <begin position="12"/>
        <end position="32"/>
    </location>
</feature>
<keyword evidence="1" id="KW-0812">Transmembrane</keyword>
<sequence length="133" mass="15616">MKRYLFFAAFRIIFFSVLGSLFLAYIVFLFSARSNEHRHSCDMSGIIIGMYLMVALLGSISSSIFIFLNLIKNVRENKWYNILSFSAYLFFVFLILIEPDASEFLILVPSLLPLCLISVYEYFRFKKKYLIKN</sequence>
<organism evidence="2 3">
    <name type="scientific">Ornithobacterium rhinotracheale (strain ATCC 51463 / DSM 15997 / CCUG 23171 / CIP 104009 / LMG 9086)</name>
    <dbReference type="NCBI Taxonomy" id="867902"/>
    <lineage>
        <taxon>Bacteria</taxon>
        <taxon>Pseudomonadati</taxon>
        <taxon>Bacteroidota</taxon>
        <taxon>Flavobacteriia</taxon>
        <taxon>Flavobacteriales</taxon>
        <taxon>Weeksellaceae</taxon>
        <taxon>Ornithobacterium</taxon>
    </lineage>
</organism>
<keyword evidence="3" id="KW-1185">Reference proteome</keyword>
<dbReference type="EMBL" id="CP003283">
    <property type="protein sequence ID" value="AFL97550.1"/>
    <property type="molecule type" value="Genomic_DNA"/>
</dbReference>
<dbReference type="KEGG" id="orh:Ornrh_1377"/>
<accession>I4A0R6</accession>
<evidence type="ECO:0000313" key="2">
    <source>
        <dbReference type="EMBL" id="AFL97550.1"/>
    </source>
</evidence>
<dbReference type="GeneID" id="97258031"/>
<proteinExistence type="predicted"/>
<dbReference type="AlphaFoldDB" id="I4A0R6"/>
<evidence type="ECO:0000313" key="3">
    <source>
        <dbReference type="Proteomes" id="UP000006051"/>
    </source>
</evidence>
<gene>
    <name evidence="2" type="ordered locus">Ornrh_1377</name>
</gene>
<name>I4A0R6_ORNRL</name>
<feature type="transmembrane region" description="Helical" evidence="1">
    <location>
        <begin position="44"/>
        <end position="67"/>
    </location>
</feature>
<keyword evidence="1" id="KW-1133">Transmembrane helix</keyword>
<keyword evidence="1" id="KW-0472">Membrane</keyword>
<reference evidence="2 3" key="1">
    <citation type="submission" date="2012-06" db="EMBL/GenBank/DDBJ databases">
        <title>The complete genome of Ornithobacterium rhinotracheale DSM 15997.</title>
        <authorList>
            <consortium name="US DOE Joint Genome Institute (JGI-PGF)"/>
            <person name="Lucas S."/>
            <person name="Copeland A."/>
            <person name="Lapidus A."/>
            <person name="Goodwin L."/>
            <person name="Pitluck S."/>
            <person name="Peters L."/>
            <person name="Mikhailova N."/>
            <person name="Teshima H."/>
            <person name="Kyrpides N."/>
            <person name="Mavromatis K."/>
            <person name="Pagani I."/>
            <person name="Ivanova N."/>
            <person name="Ovchinnikova G."/>
            <person name="Zeytun A."/>
            <person name="Detter J.C."/>
            <person name="Han C."/>
            <person name="Land M."/>
            <person name="Hauser L."/>
            <person name="Markowitz V."/>
            <person name="Cheng J.-F."/>
            <person name="Hugenholtz P."/>
            <person name="Woyke T."/>
            <person name="Wu D."/>
            <person name="Lang E."/>
            <person name="Kopitz M."/>
            <person name="Brambilla E."/>
            <person name="Klenk H.-P."/>
            <person name="Eisen J.A."/>
        </authorList>
    </citation>
    <scope>NUCLEOTIDE SEQUENCE [LARGE SCALE GENOMIC DNA]</scope>
    <source>
        <strain evidence="3">ATCC 51463 / DSM 15997 / CCUG 23171 / LMG 9086</strain>
    </source>
</reference>
<feature type="transmembrane region" description="Helical" evidence="1">
    <location>
        <begin position="104"/>
        <end position="123"/>
    </location>
</feature>
<dbReference type="GeneID" id="71568828"/>